<keyword evidence="12" id="KW-0813">Transport</keyword>
<dbReference type="NCBIfam" id="TIGR00494">
    <property type="entry name" value="crcB"/>
    <property type="match status" value="1"/>
</dbReference>
<evidence type="ECO:0000256" key="1">
    <source>
        <dbReference type="ARBA" id="ARBA00004651"/>
    </source>
</evidence>
<sequence>MLLNVLLVAVGGACGSVLRYLVTLAGTRWLGPDWPSGTVFVNVSGSLLMGVAVEMITRRFGGSGELRLLLTTGFLGGYTTFSSFSLDAAVLWERGDTLASLVYVLGSVGLGLVALFAGLALARHML</sequence>
<comment type="function">
    <text evidence="12">Fluoride-specific ion channel. Important for reducing fluoride concentration in the cell, thus reducing its toxicity.</text>
</comment>
<dbReference type="GO" id="GO:0005886">
    <property type="term" value="C:plasma membrane"/>
    <property type="evidence" value="ECO:0007669"/>
    <property type="project" value="UniProtKB-SubCell"/>
</dbReference>
<feature type="transmembrane region" description="Helical" evidence="12">
    <location>
        <begin position="68"/>
        <end position="92"/>
    </location>
</feature>
<reference evidence="13 14" key="1">
    <citation type="submission" date="2016-10" db="EMBL/GenBank/DDBJ databases">
        <authorList>
            <person name="de Groot N.N."/>
        </authorList>
    </citation>
    <scope>NUCLEOTIDE SEQUENCE [LARGE SCALE GENOMIC DNA]</scope>
    <source>
        <strain evidence="14">L7-484,KACC 16230,DSM 25025</strain>
    </source>
</reference>
<keyword evidence="6 12" id="KW-0915">Sodium</keyword>
<evidence type="ECO:0000313" key="13">
    <source>
        <dbReference type="EMBL" id="SDO83459.1"/>
    </source>
</evidence>
<gene>
    <name evidence="12" type="primary">fluC</name>
    <name evidence="12" type="synonym">crcB</name>
    <name evidence="13" type="ORF">SAMN05192530_11533</name>
</gene>
<dbReference type="Pfam" id="PF02537">
    <property type="entry name" value="CRCB"/>
    <property type="match status" value="1"/>
</dbReference>
<dbReference type="PANTHER" id="PTHR28259:SF1">
    <property type="entry name" value="FLUORIDE EXPORT PROTEIN 1-RELATED"/>
    <property type="match status" value="1"/>
</dbReference>
<dbReference type="NCBIfam" id="NF010794">
    <property type="entry name" value="PRK14198.1"/>
    <property type="match status" value="1"/>
</dbReference>
<name>A0A1H0MSN1_9HYPH</name>
<dbReference type="InterPro" id="IPR003691">
    <property type="entry name" value="FluC"/>
</dbReference>
<dbReference type="GO" id="GO:0046872">
    <property type="term" value="F:metal ion binding"/>
    <property type="evidence" value="ECO:0007669"/>
    <property type="project" value="UniProtKB-KW"/>
</dbReference>
<keyword evidence="14" id="KW-1185">Reference proteome</keyword>
<dbReference type="GO" id="GO:0062054">
    <property type="term" value="F:fluoride channel activity"/>
    <property type="evidence" value="ECO:0007669"/>
    <property type="project" value="UniProtKB-UniRule"/>
</dbReference>
<evidence type="ECO:0000256" key="11">
    <source>
        <dbReference type="ARBA" id="ARBA00035585"/>
    </source>
</evidence>
<keyword evidence="7 12" id="KW-0406">Ion transport</keyword>
<evidence type="ECO:0000256" key="3">
    <source>
        <dbReference type="ARBA" id="ARBA00022519"/>
    </source>
</evidence>
<dbReference type="AlphaFoldDB" id="A0A1H0MSN1"/>
<evidence type="ECO:0000256" key="8">
    <source>
        <dbReference type="ARBA" id="ARBA00023136"/>
    </source>
</evidence>
<accession>A0A1H0MSN1</accession>
<evidence type="ECO:0000256" key="5">
    <source>
        <dbReference type="ARBA" id="ARBA00022989"/>
    </source>
</evidence>
<keyword evidence="12" id="KW-0479">Metal-binding</keyword>
<feature type="transmembrane region" description="Helical" evidence="12">
    <location>
        <begin position="39"/>
        <end position="56"/>
    </location>
</feature>
<evidence type="ECO:0000256" key="9">
    <source>
        <dbReference type="ARBA" id="ARBA00023303"/>
    </source>
</evidence>
<feature type="binding site" evidence="12">
    <location>
        <position position="76"/>
    </location>
    <ligand>
        <name>Na(+)</name>
        <dbReference type="ChEBI" id="CHEBI:29101"/>
        <note>structural</note>
    </ligand>
</feature>
<dbReference type="STRING" id="1166073.SAMN05192530_11533"/>
<evidence type="ECO:0000256" key="12">
    <source>
        <dbReference type="HAMAP-Rule" id="MF_00454"/>
    </source>
</evidence>
<comment type="activity regulation">
    <text evidence="12">Na(+) is not transported, but it plays an essential structural role and its presence is essential for fluoride channel function.</text>
</comment>
<dbReference type="Proteomes" id="UP000198793">
    <property type="component" value="Unassembled WGS sequence"/>
</dbReference>
<evidence type="ECO:0000256" key="6">
    <source>
        <dbReference type="ARBA" id="ARBA00023053"/>
    </source>
</evidence>
<feature type="transmembrane region" description="Helical" evidence="12">
    <location>
        <begin position="98"/>
        <end position="122"/>
    </location>
</feature>
<keyword evidence="9 12" id="KW-0407">Ion channel</keyword>
<evidence type="ECO:0000256" key="4">
    <source>
        <dbReference type="ARBA" id="ARBA00022692"/>
    </source>
</evidence>
<protein>
    <recommendedName>
        <fullName evidence="12">Fluoride-specific ion channel FluC</fullName>
    </recommendedName>
</protein>
<dbReference type="PANTHER" id="PTHR28259">
    <property type="entry name" value="FLUORIDE EXPORT PROTEIN 1-RELATED"/>
    <property type="match status" value="1"/>
</dbReference>
<keyword evidence="5 12" id="KW-1133">Transmembrane helix</keyword>
<evidence type="ECO:0000313" key="14">
    <source>
        <dbReference type="Proteomes" id="UP000198793"/>
    </source>
</evidence>
<keyword evidence="4 12" id="KW-0812">Transmembrane</keyword>
<comment type="similarity">
    <text evidence="10 12">Belongs to the fluoride channel Fluc/FEX (TC 1.A.43) family.</text>
</comment>
<evidence type="ECO:0000256" key="7">
    <source>
        <dbReference type="ARBA" id="ARBA00023065"/>
    </source>
</evidence>
<dbReference type="HAMAP" id="MF_00454">
    <property type="entry name" value="FluC"/>
    <property type="match status" value="1"/>
</dbReference>
<evidence type="ECO:0000256" key="10">
    <source>
        <dbReference type="ARBA" id="ARBA00035120"/>
    </source>
</evidence>
<evidence type="ECO:0000256" key="2">
    <source>
        <dbReference type="ARBA" id="ARBA00022475"/>
    </source>
</evidence>
<proteinExistence type="inferred from homology"/>
<dbReference type="EMBL" id="FNIT01000015">
    <property type="protein sequence ID" value="SDO83459.1"/>
    <property type="molecule type" value="Genomic_DNA"/>
</dbReference>
<comment type="catalytic activity">
    <reaction evidence="11">
        <text>fluoride(in) = fluoride(out)</text>
        <dbReference type="Rhea" id="RHEA:76159"/>
        <dbReference type="ChEBI" id="CHEBI:17051"/>
    </reaction>
    <physiologicalReaction direction="left-to-right" evidence="11">
        <dbReference type="Rhea" id="RHEA:76160"/>
    </physiologicalReaction>
</comment>
<dbReference type="GO" id="GO:0140114">
    <property type="term" value="P:cellular detoxification of fluoride"/>
    <property type="evidence" value="ECO:0007669"/>
    <property type="project" value="UniProtKB-UniRule"/>
</dbReference>
<keyword evidence="3" id="KW-0997">Cell inner membrane</keyword>
<dbReference type="NCBIfam" id="NF010791">
    <property type="entry name" value="PRK14195.1"/>
    <property type="match status" value="1"/>
</dbReference>
<organism evidence="13 14">
    <name type="scientific">Aureimonas jatrophae</name>
    <dbReference type="NCBI Taxonomy" id="1166073"/>
    <lineage>
        <taxon>Bacteria</taxon>
        <taxon>Pseudomonadati</taxon>
        <taxon>Pseudomonadota</taxon>
        <taxon>Alphaproteobacteria</taxon>
        <taxon>Hyphomicrobiales</taxon>
        <taxon>Aurantimonadaceae</taxon>
        <taxon>Aureimonas</taxon>
    </lineage>
</organism>
<keyword evidence="8 12" id="KW-0472">Membrane</keyword>
<feature type="binding site" evidence="12">
    <location>
        <position position="79"/>
    </location>
    <ligand>
        <name>Na(+)</name>
        <dbReference type="ChEBI" id="CHEBI:29101"/>
        <note>structural</note>
    </ligand>
</feature>
<keyword evidence="2 12" id="KW-1003">Cell membrane</keyword>
<comment type="subcellular location">
    <subcellularLocation>
        <location evidence="1 12">Cell membrane</location>
        <topology evidence="1 12">Multi-pass membrane protein</topology>
    </subcellularLocation>
</comment>